<dbReference type="InterPro" id="IPR025476">
    <property type="entry name" value="Helitron_helicase-like"/>
</dbReference>
<evidence type="ECO:0000313" key="3">
    <source>
        <dbReference type="Proteomes" id="UP000887540"/>
    </source>
</evidence>
<protein>
    <submittedName>
        <fullName evidence="4">Helitron helicase-like domain-containing protein</fullName>
    </submittedName>
</protein>
<evidence type="ECO:0000256" key="1">
    <source>
        <dbReference type="SAM" id="MobiDB-lite"/>
    </source>
</evidence>
<feature type="region of interest" description="Disordered" evidence="1">
    <location>
        <begin position="22"/>
        <end position="65"/>
    </location>
</feature>
<dbReference type="PANTHER" id="PTHR10492:SF57">
    <property type="entry name" value="ATP-DEPENDENT DNA HELICASE"/>
    <property type="match status" value="1"/>
</dbReference>
<organism evidence="3 4">
    <name type="scientific">Acrobeloides nanus</name>
    <dbReference type="NCBI Taxonomy" id="290746"/>
    <lineage>
        <taxon>Eukaryota</taxon>
        <taxon>Metazoa</taxon>
        <taxon>Ecdysozoa</taxon>
        <taxon>Nematoda</taxon>
        <taxon>Chromadorea</taxon>
        <taxon>Rhabditida</taxon>
        <taxon>Tylenchina</taxon>
        <taxon>Cephalobomorpha</taxon>
        <taxon>Cephaloboidea</taxon>
        <taxon>Cephalobidae</taxon>
        <taxon>Acrobeloides</taxon>
    </lineage>
</organism>
<dbReference type="Proteomes" id="UP000887540">
    <property type="component" value="Unplaced"/>
</dbReference>
<evidence type="ECO:0000259" key="2">
    <source>
        <dbReference type="Pfam" id="PF14214"/>
    </source>
</evidence>
<dbReference type="PANTHER" id="PTHR10492">
    <property type="match status" value="1"/>
</dbReference>
<dbReference type="AlphaFoldDB" id="A0A914EP84"/>
<evidence type="ECO:0000313" key="4">
    <source>
        <dbReference type="WBParaSite" id="ACRNAN_scaffold9179.g33116.t1"/>
    </source>
</evidence>
<accession>A0A914EP84</accession>
<dbReference type="Pfam" id="PF14214">
    <property type="entry name" value="Helitron_like_N"/>
    <property type="match status" value="1"/>
</dbReference>
<feature type="domain" description="Helitron helicase-like" evidence="2">
    <location>
        <begin position="399"/>
        <end position="555"/>
    </location>
</feature>
<name>A0A914EP84_9BILA</name>
<keyword evidence="3" id="KW-1185">Reference proteome</keyword>
<sequence length="946" mass="109993">MRRVGVHDLTSILRILATNTQNGQPSKVTPIDSFDQEASENEEQSETDSEPVPIKRRRSLKRSTPLTFRHARDKTRAQVQKDVQKHRERNMTDKDRFKKIAKKSYLARTAVENHLLNEVEFFDVGDLEARCKHCDALFFKAEHIRKTKGEFDQCCNMGNNCISSPFIDFPPKLQSLYERNCHSLANNWQGLEVDFSDLIKNFHRNTRQYNSMFAFGSMKAKQEDLGPGPYCYKIHGAIYHTVNLAMRPDGGEKPSYAQLFFIDTQEALDFHKDLDPNKECEDDLMMEIDQLMRDVNPYCEALNMMHEVEAQEYAKAQNFGIDPPQIRLLFDVGANANLRRYNIPRTSEIAAVFALNSNDELPMYEGIAIHPVGRKLRLLSKFDKRAESMIYPLYFPTGKVDGYVKVEQDRLDYDRKNQKELKCDNYQALMDYLHDTADEQGIRVGKMIILPSSFKGSPRCCQQGYQDSMAMVRKYGKPDYFVTFTCNANWPEITDNLKEGQTPIDRPDLVCRVFNLKLRELINDIKRKNIFGKVLAYTYVVEYQKRGLPHAHILVVVAPEANIRTAEDIDNVVWARIPDQEEHPKLYEIVTSHMVHGPCGSLNSNSPCMEGVKPGSLKCNKKYPMDFIEETRMGEDSFAFYKRPDDGKKITKNGCELDNRYIVPYSPYLSLKYNAHINVEICASVKSVKYLYKYVYKGHDAAKMVIANGGENVLIHDEIKNFVEMRYVAPHESILMKYDLDDKSHHVERLDIHLPDQQNVYYKPGENIRRVLGNATNRDTKLTAWFKINKDPVFGLEAKKYYYYEFPEKYTWLTGQRKWKPREGGKPTIGRMYTVSLKQEELAMLRLLLLNIKGAESWEDLLRDPHDSYLIHETFKKAALTHGLLEDDNEWEKYFLEMSSFQMPKQLRSLFVTILYYCTPINAKTLWTKVQERNEQRLSLRPCMSR</sequence>
<dbReference type="WBParaSite" id="ACRNAN_scaffold9179.g33116.t1">
    <property type="protein sequence ID" value="ACRNAN_scaffold9179.g33116.t1"/>
    <property type="gene ID" value="ACRNAN_scaffold9179.g33116"/>
</dbReference>
<reference evidence="4" key="1">
    <citation type="submission" date="2022-11" db="UniProtKB">
        <authorList>
            <consortium name="WormBaseParasite"/>
        </authorList>
    </citation>
    <scope>IDENTIFICATION</scope>
</reference>
<proteinExistence type="predicted"/>
<feature type="compositionally biased region" description="Acidic residues" evidence="1">
    <location>
        <begin position="34"/>
        <end position="49"/>
    </location>
</feature>